<keyword evidence="3 5" id="KW-1133">Transmembrane helix</keyword>
<dbReference type="EMBL" id="CP011390">
    <property type="protein sequence ID" value="ANE53437.1"/>
    <property type="molecule type" value="Genomic_DNA"/>
</dbReference>
<name>A0A172U371_9BACT</name>
<evidence type="ECO:0000256" key="3">
    <source>
        <dbReference type="ARBA" id="ARBA00022989"/>
    </source>
</evidence>
<evidence type="ECO:0000256" key="2">
    <source>
        <dbReference type="ARBA" id="ARBA00022692"/>
    </source>
</evidence>
<dbReference type="PANTHER" id="PTHR10283:SF82">
    <property type="entry name" value="SOLUTE CARRIER FAMILY 13 MEMBER 2"/>
    <property type="match status" value="1"/>
</dbReference>
<reference evidence="7" key="1">
    <citation type="submission" date="2015-01" db="EMBL/GenBank/DDBJ databases">
        <title>Flavisolibacter sp./LCS9/ whole genome sequencing.</title>
        <authorList>
            <person name="Kim M.K."/>
            <person name="Srinivasan S."/>
            <person name="Lee J.-J."/>
        </authorList>
    </citation>
    <scope>NUCLEOTIDE SEQUENCE [LARGE SCALE GENOMIC DNA]</scope>
    <source>
        <strain evidence="7">LCS9</strain>
    </source>
</reference>
<dbReference type="NCBIfam" id="TIGR00785">
    <property type="entry name" value="dass"/>
    <property type="match status" value="1"/>
</dbReference>
<feature type="transmembrane region" description="Helical" evidence="5">
    <location>
        <begin position="314"/>
        <end position="335"/>
    </location>
</feature>
<keyword evidence="4 5" id="KW-0472">Membrane</keyword>
<dbReference type="AlphaFoldDB" id="A0A172U371"/>
<evidence type="ECO:0008006" key="8">
    <source>
        <dbReference type="Google" id="ProtNLM"/>
    </source>
</evidence>
<reference evidence="6 7" key="2">
    <citation type="journal article" date="2016" name="Int. J. Syst. Evol. Microbiol.">
        <title>Flavisolibacter tropicus sp. nov., isolated from tropical soil.</title>
        <authorList>
            <person name="Lee J.J."/>
            <person name="Kang M.S."/>
            <person name="Kim G.S."/>
            <person name="Lee C.S."/>
            <person name="Lim S."/>
            <person name="Lee J."/>
            <person name="Roh S.H."/>
            <person name="Kang H."/>
            <person name="Ha J.M."/>
            <person name="Bae S."/>
            <person name="Jung H.Y."/>
            <person name="Kim M.K."/>
        </authorList>
    </citation>
    <scope>NUCLEOTIDE SEQUENCE [LARGE SCALE GENOMIC DNA]</scope>
    <source>
        <strain evidence="6 7">LCS9</strain>
    </source>
</reference>
<dbReference type="KEGG" id="fla:SY85_11425"/>
<evidence type="ECO:0000256" key="4">
    <source>
        <dbReference type="ARBA" id="ARBA00023136"/>
    </source>
</evidence>
<evidence type="ECO:0000313" key="6">
    <source>
        <dbReference type="EMBL" id="ANE53437.1"/>
    </source>
</evidence>
<dbReference type="STRING" id="1492898.SY85_11425"/>
<accession>A0A172U371</accession>
<feature type="transmembrane region" description="Helical" evidence="5">
    <location>
        <begin position="286"/>
        <end position="302"/>
    </location>
</feature>
<feature type="transmembrane region" description="Helical" evidence="5">
    <location>
        <begin position="199"/>
        <end position="221"/>
    </location>
</feature>
<feature type="transmembrane region" description="Helical" evidence="5">
    <location>
        <begin position="399"/>
        <end position="417"/>
    </location>
</feature>
<feature type="transmembrane region" description="Helical" evidence="5">
    <location>
        <begin position="438"/>
        <end position="462"/>
    </location>
</feature>
<feature type="transmembrane region" description="Helical" evidence="5">
    <location>
        <begin position="66"/>
        <end position="84"/>
    </location>
</feature>
<dbReference type="GO" id="GO:1905039">
    <property type="term" value="P:carboxylic acid transmembrane transport"/>
    <property type="evidence" value="ECO:0007669"/>
    <property type="project" value="UniProtKB-ARBA"/>
</dbReference>
<gene>
    <name evidence="6" type="ORF">SY85_11425</name>
</gene>
<feature type="transmembrane region" description="Helical" evidence="5">
    <location>
        <begin position="347"/>
        <end position="369"/>
    </location>
</feature>
<dbReference type="PATRIC" id="fig|1492898.3.peg.2465"/>
<keyword evidence="7" id="KW-1185">Reference proteome</keyword>
<evidence type="ECO:0000256" key="5">
    <source>
        <dbReference type="SAM" id="Phobius"/>
    </source>
</evidence>
<keyword evidence="2 5" id="KW-0812">Transmembrane</keyword>
<dbReference type="Proteomes" id="UP000077177">
    <property type="component" value="Chromosome"/>
</dbReference>
<evidence type="ECO:0000256" key="1">
    <source>
        <dbReference type="ARBA" id="ARBA00004141"/>
    </source>
</evidence>
<protein>
    <recommendedName>
        <fullName evidence="8">Anion transporter</fullName>
    </recommendedName>
</protein>
<dbReference type="GO" id="GO:0005886">
    <property type="term" value="C:plasma membrane"/>
    <property type="evidence" value="ECO:0007669"/>
    <property type="project" value="TreeGrafter"/>
</dbReference>
<evidence type="ECO:0000313" key="7">
    <source>
        <dbReference type="Proteomes" id="UP000077177"/>
    </source>
</evidence>
<dbReference type="Pfam" id="PF00939">
    <property type="entry name" value="Na_sulph_symp"/>
    <property type="match status" value="1"/>
</dbReference>
<sequence length="470" mass="51315">MLAALLIWFANPFAVPVEANKVLAVGMLMIVLWVTEAMPMPVVALLPLVIFPLLNIAPIDTTAASYANPVIFLFMGGFMLGLAIEKWNLHRRIALNIVRLTGTSGNKIVLGFIIATGMISMWLSNTATTMMMFPIALSVIKVICDNHTDQKGINNFSLSVMLAIALASNLGGIATLIGTPPNVAYAAFIQKRYDYSISFIDWMLICTPLSILLLLCLYWVMVKWLYPNRMKEDAGTKAMIHQEIVALGTMSKAEKRVLFVFLLTASLWITKDLINKLNWVKLDDNMIALMGGVLLFLFPASNEKKETLLVWSDTSKMAWGILLLFGGGIALAGALEKAGLMQQLGQWFGQFGFNTLLLIFLVTLVSLFVSEVMSNVAQVIVFAPVVSSLADAANLHPLMLGIPMTLAASCASMLPMGTPPNAIAFSSGYIKLHQMTRVGFIMNLIAVALITLFCWLLLPLVLEPALTPSP</sequence>
<dbReference type="InterPro" id="IPR001898">
    <property type="entry name" value="SLC13A/DASS"/>
</dbReference>
<feature type="transmembrane region" description="Helical" evidence="5">
    <location>
        <begin position="29"/>
        <end position="54"/>
    </location>
</feature>
<feature type="transmembrane region" description="Helical" evidence="5">
    <location>
        <begin position="156"/>
        <end position="179"/>
    </location>
</feature>
<feature type="transmembrane region" description="Helical" evidence="5">
    <location>
        <begin position="104"/>
        <end position="123"/>
    </location>
</feature>
<dbReference type="PANTHER" id="PTHR10283">
    <property type="entry name" value="SOLUTE CARRIER FAMILY 13 MEMBER"/>
    <property type="match status" value="1"/>
</dbReference>
<organism evidence="6 7">
    <name type="scientific">Flavisolibacter tropicus</name>
    <dbReference type="NCBI Taxonomy" id="1492898"/>
    <lineage>
        <taxon>Bacteria</taxon>
        <taxon>Pseudomonadati</taxon>
        <taxon>Bacteroidota</taxon>
        <taxon>Chitinophagia</taxon>
        <taxon>Chitinophagales</taxon>
        <taxon>Chitinophagaceae</taxon>
        <taxon>Flavisolibacter</taxon>
    </lineage>
</organism>
<dbReference type="GO" id="GO:0008514">
    <property type="term" value="F:organic anion transmembrane transporter activity"/>
    <property type="evidence" value="ECO:0007669"/>
    <property type="project" value="UniProtKB-ARBA"/>
</dbReference>
<comment type="subcellular location">
    <subcellularLocation>
        <location evidence="1">Membrane</location>
        <topology evidence="1">Multi-pass membrane protein</topology>
    </subcellularLocation>
</comment>
<proteinExistence type="predicted"/>
<dbReference type="CDD" id="cd01115">
    <property type="entry name" value="SLC13_permease"/>
    <property type="match status" value="1"/>
</dbReference>